<accession>H6SNP6</accession>
<evidence type="ECO:0000256" key="7">
    <source>
        <dbReference type="SAM" id="MobiDB-lite"/>
    </source>
</evidence>
<dbReference type="CDD" id="cd06354">
    <property type="entry name" value="PBP1_PrnA-like"/>
    <property type="match status" value="1"/>
</dbReference>
<evidence type="ECO:0000256" key="6">
    <source>
        <dbReference type="ARBA" id="ARBA00023288"/>
    </source>
</evidence>
<feature type="region of interest" description="Disordered" evidence="7">
    <location>
        <begin position="1"/>
        <end position="23"/>
    </location>
</feature>
<evidence type="ECO:0000256" key="3">
    <source>
        <dbReference type="ARBA" id="ARBA00022475"/>
    </source>
</evidence>
<dbReference type="PATRIC" id="fig|1150469.3.peg.3119"/>
<dbReference type="STRING" id="1150469.RSPPHO_02751"/>
<dbReference type="SUPFAM" id="SSF53822">
    <property type="entry name" value="Periplasmic binding protein-like I"/>
    <property type="match status" value="1"/>
</dbReference>
<dbReference type="eggNOG" id="COG1744">
    <property type="taxonomic scope" value="Bacteria"/>
</dbReference>
<dbReference type="EMBL" id="HE663493">
    <property type="protein sequence ID" value="CCG09377.1"/>
    <property type="molecule type" value="Genomic_DNA"/>
</dbReference>
<comment type="similarity">
    <text evidence="2">Belongs to the BMP lipoprotein family.</text>
</comment>
<sequence>MGDAGLPPRAPRHPSCGPSPKNDADCYSFRDVVKREGGKKERGRVMSSARRKASRERAQGRRTWGGLVFGVLLTLASVTSAEGKAGAGQLDPALLFEAEDITSGGFERLALDGARSFAALYGVPVEIYTPGKVATRSQGADERERLSVLVSNALGAGHTVIVGVGYSFSALFDAVAPDHPGVRFVVLDDAVSQPNVQSLMFREEEGSYLVGALAAQVTRSGVLGFVGGKDIPLIRKFGCAFAQGAHDQRSDVKVVWRMTGTTNLAWGNPERGGQLAQALVAEGADVVYHAAGQTGDGVIRAATAAGAFAIGVDVNQNGQVPGRVLTSMLKRTDVAVFLALKDLAEGRWQPGVRRLGLKEGAIDWALDGNNILLITEERQAILDDLRFAIIAGRVKVIDYDAEGRSCPFLDFGPEAPDDL</sequence>
<name>H6SNP6_PARPM</name>
<dbReference type="PANTHER" id="PTHR34296:SF2">
    <property type="entry name" value="ABC TRANSPORTER GUANOSINE-BINDING PROTEIN NUPN"/>
    <property type="match status" value="1"/>
</dbReference>
<dbReference type="InterPro" id="IPR050957">
    <property type="entry name" value="BMP_lipoprotein"/>
</dbReference>
<dbReference type="GO" id="GO:0005886">
    <property type="term" value="C:plasma membrane"/>
    <property type="evidence" value="ECO:0007669"/>
    <property type="project" value="UniProtKB-SubCell"/>
</dbReference>
<keyword evidence="10" id="KW-1185">Reference proteome</keyword>
<keyword evidence="4" id="KW-0732">Signal</keyword>
<gene>
    <name evidence="9" type="ORF">RSPPHO_02751</name>
</gene>
<evidence type="ECO:0000313" key="9">
    <source>
        <dbReference type="EMBL" id="CCG09377.1"/>
    </source>
</evidence>
<dbReference type="PANTHER" id="PTHR34296">
    <property type="entry name" value="TRANSCRIPTIONAL ACTIVATOR PROTEIN MED"/>
    <property type="match status" value="1"/>
</dbReference>
<reference evidence="9 10" key="1">
    <citation type="submission" date="2012-02" db="EMBL/GenBank/DDBJ databases">
        <title>Shotgun genome sequence of Phaeospirillum photometricum DSM 122.</title>
        <authorList>
            <person name="Duquesne K."/>
            <person name="Sturgis J."/>
        </authorList>
    </citation>
    <scope>NUCLEOTIDE SEQUENCE [LARGE SCALE GENOMIC DNA]</scope>
    <source>
        <strain evidence="10">DSM122</strain>
    </source>
</reference>
<evidence type="ECO:0000256" key="5">
    <source>
        <dbReference type="ARBA" id="ARBA00023136"/>
    </source>
</evidence>
<evidence type="ECO:0000256" key="1">
    <source>
        <dbReference type="ARBA" id="ARBA00004193"/>
    </source>
</evidence>
<dbReference type="HOGENOM" id="CLU_038813_0_0_5"/>
<feature type="domain" description="ABC transporter substrate-binding protein PnrA-like" evidence="8">
    <location>
        <begin position="105"/>
        <end position="365"/>
    </location>
</feature>
<evidence type="ECO:0000259" key="8">
    <source>
        <dbReference type="Pfam" id="PF02608"/>
    </source>
</evidence>
<proteinExistence type="inferred from homology"/>
<evidence type="ECO:0000313" key="10">
    <source>
        <dbReference type="Proteomes" id="UP000033220"/>
    </source>
</evidence>
<dbReference type="AlphaFoldDB" id="H6SNP6"/>
<comment type="subcellular location">
    <subcellularLocation>
        <location evidence="1">Cell membrane</location>
        <topology evidence="1">Lipid-anchor</topology>
    </subcellularLocation>
</comment>
<organism evidence="9 10">
    <name type="scientific">Pararhodospirillum photometricum DSM 122</name>
    <dbReference type="NCBI Taxonomy" id="1150469"/>
    <lineage>
        <taxon>Bacteria</taxon>
        <taxon>Pseudomonadati</taxon>
        <taxon>Pseudomonadota</taxon>
        <taxon>Alphaproteobacteria</taxon>
        <taxon>Rhodospirillales</taxon>
        <taxon>Rhodospirillaceae</taxon>
        <taxon>Pararhodospirillum</taxon>
    </lineage>
</organism>
<keyword evidence="6" id="KW-0449">Lipoprotein</keyword>
<keyword evidence="5" id="KW-0472">Membrane</keyword>
<keyword evidence="3" id="KW-1003">Cell membrane</keyword>
<dbReference type="KEGG" id="rpm:RSPPHO_02751"/>
<dbReference type="Pfam" id="PF02608">
    <property type="entry name" value="Bmp"/>
    <property type="match status" value="1"/>
</dbReference>
<dbReference type="InterPro" id="IPR028082">
    <property type="entry name" value="Peripla_BP_I"/>
</dbReference>
<dbReference type="InterPro" id="IPR003760">
    <property type="entry name" value="PnrA-like"/>
</dbReference>
<dbReference type="Gene3D" id="3.40.50.2300">
    <property type="match status" value="2"/>
</dbReference>
<dbReference type="Proteomes" id="UP000033220">
    <property type="component" value="Chromosome DSM 122"/>
</dbReference>
<protein>
    <submittedName>
        <fullName evidence="9">Basic membrane protein, putative</fullName>
    </submittedName>
</protein>
<evidence type="ECO:0000256" key="4">
    <source>
        <dbReference type="ARBA" id="ARBA00022729"/>
    </source>
</evidence>
<feature type="region of interest" description="Disordered" evidence="7">
    <location>
        <begin position="37"/>
        <end position="58"/>
    </location>
</feature>
<evidence type="ECO:0000256" key="2">
    <source>
        <dbReference type="ARBA" id="ARBA00008610"/>
    </source>
</evidence>